<dbReference type="Gene3D" id="2.40.160.10">
    <property type="entry name" value="Porin"/>
    <property type="match status" value="1"/>
</dbReference>
<keyword evidence="4" id="KW-1134">Transmembrane beta strand</keyword>
<keyword evidence="10" id="KW-0998">Cell outer membrane</keyword>
<feature type="chain" id="PRO_5012461799" description="Porin domain-containing protein" evidence="11">
    <location>
        <begin position="25"/>
        <end position="368"/>
    </location>
</feature>
<evidence type="ECO:0000256" key="2">
    <source>
        <dbReference type="ARBA" id="ARBA00011233"/>
    </source>
</evidence>
<dbReference type="OrthoDB" id="8520696at2"/>
<dbReference type="CDD" id="cd00342">
    <property type="entry name" value="gram_neg_porins"/>
    <property type="match status" value="1"/>
</dbReference>
<feature type="domain" description="Porin" evidence="12">
    <location>
        <begin position="16"/>
        <end position="329"/>
    </location>
</feature>
<evidence type="ECO:0000256" key="4">
    <source>
        <dbReference type="ARBA" id="ARBA00022452"/>
    </source>
</evidence>
<evidence type="ECO:0000256" key="10">
    <source>
        <dbReference type="ARBA" id="ARBA00023237"/>
    </source>
</evidence>
<evidence type="ECO:0000256" key="3">
    <source>
        <dbReference type="ARBA" id="ARBA00022448"/>
    </source>
</evidence>
<dbReference type="GO" id="GO:0046930">
    <property type="term" value="C:pore complex"/>
    <property type="evidence" value="ECO:0007669"/>
    <property type="project" value="UniProtKB-KW"/>
</dbReference>
<evidence type="ECO:0000256" key="6">
    <source>
        <dbReference type="ARBA" id="ARBA00022729"/>
    </source>
</evidence>
<keyword evidence="6 11" id="KW-0732">Signal</keyword>
<dbReference type="STRING" id="463040.CAL15_06830"/>
<dbReference type="EMBL" id="CP021111">
    <property type="protein sequence ID" value="ARP94123.1"/>
    <property type="molecule type" value="Genomic_DNA"/>
</dbReference>
<evidence type="ECO:0000256" key="11">
    <source>
        <dbReference type="SAM" id="SignalP"/>
    </source>
</evidence>
<dbReference type="GO" id="GO:0006811">
    <property type="term" value="P:monoatomic ion transport"/>
    <property type="evidence" value="ECO:0007669"/>
    <property type="project" value="UniProtKB-KW"/>
</dbReference>
<evidence type="ECO:0000313" key="13">
    <source>
        <dbReference type="EMBL" id="ARP94123.1"/>
    </source>
</evidence>
<keyword evidence="9" id="KW-0472">Membrane</keyword>
<dbReference type="KEGG" id="bgm:CAL15_06830"/>
<comment type="subunit">
    <text evidence="2">Homotrimer.</text>
</comment>
<dbReference type="GO" id="GO:0009279">
    <property type="term" value="C:cell outer membrane"/>
    <property type="evidence" value="ECO:0007669"/>
    <property type="project" value="UniProtKB-SubCell"/>
</dbReference>
<evidence type="ECO:0000256" key="8">
    <source>
        <dbReference type="ARBA" id="ARBA00023114"/>
    </source>
</evidence>
<sequence length="368" mass="40056">MQARYKKLGLVTSMHCALAGAALAMPDRATAADIVTLYGIVDSYVGAIHSNGDTTKSLDSGGLQVSRFGMQGSESLGDGWRTVFRLEGGFNTSNGTASVNGQIFGRETYVGFSHAEYGELRLGKQNSVFFNMLGRTAAFYGGTFAAGLGTESGYNFRNNNEVSYMTPRWAGLRLHTRYAFGDRMDTSRAGRVWQLAVDYEKGPWYFLVAHVNNTLAPVGDAPFMNVKNRQTTVGGAYTLNPFTFYLSYFKNEQTDGAIDKDLYSVSVAWHLSSADQLSVGYTYIDAQADTGNVAAGHRGGTHANHYGVMYLHRLSKRTTLYAAGAWIDNAAGGQYAIGAAQAPRVDWRNRPDPGTDTRGVQVGIRHTF</sequence>
<evidence type="ECO:0000256" key="9">
    <source>
        <dbReference type="ARBA" id="ARBA00023136"/>
    </source>
</evidence>
<accession>A0A1W6Z9R8</accession>
<dbReference type="PANTHER" id="PTHR34501:SF9">
    <property type="entry name" value="MAJOR OUTER MEMBRANE PROTEIN P.IA"/>
    <property type="match status" value="1"/>
</dbReference>
<proteinExistence type="predicted"/>
<dbReference type="GO" id="GO:0015288">
    <property type="term" value="F:porin activity"/>
    <property type="evidence" value="ECO:0007669"/>
    <property type="project" value="UniProtKB-KW"/>
</dbReference>
<dbReference type="InterPro" id="IPR023614">
    <property type="entry name" value="Porin_dom_sf"/>
</dbReference>
<evidence type="ECO:0000256" key="1">
    <source>
        <dbReference type="ARBA" id="ARBA00004571"/>
    </source>
</evidence>
<keyword evidence="3" id="KW-0813">Transport</keyword>
<reference evidence="13 14" key="1">
    <citation type="submission" date="2017-05" db="EMBL/GenBank/DDBJ databases">
        <title>Complete and WGS of Bordetella genogroups.</title>
        <authorList>
            <person name="Spilker T."/>
            <person name="LiPuma J."/>
        </authorList>
    </citation>
    <scope>NUCLEOTIDE SEQUENCE [LARGE SCALE GENOMIC DNA]</scope>
    <source>
        <strain evidence="13 14">AU7206</strain>
    </source>
</reference>
<organism evidence="13 14">
    <name type="scientific">Bordetella genomosp. 13</name>
    <dbReference type="NCBI Taxonomy" id="463040"/>
    <lineage>
        <taxon>Bacteria</taxon>
        <taxon>Pseudomonadati</taxon>
        <taxon>Pseudomonadota</taxon>
        <taxon>Betaproteobacteria</taxon>
        <taxon>Burkholderiales</taxon>
        <taxon>Alcaligenaceae</taxon>
        <taxon>Bordetella</taxon>
    </lineage>
</organism>
<comment type="subcellular location">
    <subcellularLocation>
        <location evidence="1">Cell outer membrane</location>
        <topology evidence="1">Multi-pass membrane protein</topology>
    </subcellularLocation>
</comment>
<keyword evidence="8" id="KW-0626">Porin</keyword>
<dbReference type="SUPFAM" id="SSF56935">
    <property type="entry name" value="Porins"/>
    <property type="match status" value="1"/>
</dbReference>
<name>A0A1W6Z9R8_9BORD</name>
<dbReference type="Pfam" id="PF13609">
    <property type="entry name" value="Porin_4"/>
    <property type="match status" value="1"/>
</dbReference>
<dbReference type="RefSeq" id="WP_157666617.1">
    <property type="nucleotide sequence ID" value="NZ_CP021111.1"/>
</dbReference>
<evidence type="ECO:0000256" key="5">
    <source>
        <dbReference type="ARBA" id="ARBA00022692"/>
    </source>
</evidence>
<dbReference type="InterPro" id="IPR033900">
    <property type="entry name" value="Gram_neg_porin_domain"/>
</dbReference>
<dbReference type="Proteomes" id="UP000194161">
    <property type="component" value="Chromosome"/>
</dbReference>
<keyword evidence="14" id="KW-1185">Reference proteome</keyword>
<dbReference type="PANTHER" id="PTHR34501">
    <property type="entry name" value="PROTEIN YDDL-RELATED"/>
    <property type="match status" value="1"/>
</dbReference>
<feature type="signal peptide" evidence="11">
    <location>
        <begin position="1"/>
        <end position="24"/>
    </location>
</feature>
<protein>
    <recommendedName>
        <fullName evidence="12">Porin domain-containing protein</fullName>
    </recommendedName>
</protein>
<evidence type="ECO:0000259" key="12">
    <source>
        <dbReference type="Pfam" id="PF13609"/>
    </source>
</evidence>
<keyword evidence="5" id="KW-0812">Transmembrane</keyword>
<dbReference type="InterPro" id="IPR050298">
    <property type="entry name" value="Gram-neg_bact_OMP"/>
</dbReference>
<keyword evidence="7" id="KW-0406">Ion transport</keyword>
<gene>
    <name evidence="13" type="ORF">CAL15_06830</name>
</gene>
<dbReference type="AlphaFoldDB" id="A0A1W6Z9R8"/>
<evidence type="ECO:0000256" key="7">
    <source>
        <dbReference type="ARBA" id="ARBA00023065"/>
    </source>
</evidence>
<evidence type="ECO:0000313" key="14">
    <source>
        <dbReference type="Proteomes" id="UP000194161"/>
    </source>
</evidence>